<comment type="caution">
    <text evidence="1">The sequence shown here is derived from an EMBL/GenBank/DDBJ whole genome shotgun (WGS) entry which is preliminary data.</text>
</comment>
<dbReference type="OrthoDB" id="39175at2759"/>
<sequence>MSPSAIGFFKAHFGHIPPKPSIRIELDSAHEDDHRPFMKGDTITGTVLLTYTQHLSIEDTQVVVELDEDAWASILLRIAKGTNMLTSLSMNNYTIGFSGLLQ</sequence>
<dbReference type="EMBL" id="MLKD01000027">
    <property type="protein sequence ID" value="OQE15664.1"/>
    <property type="molecule type" value="Genomic_DNA"/>
</dbReference>
<accession>A0A1V6SPQ3</accession>
<evidence type="ECO:0000313" key="2">
    <source>
        <dbReference type="Proteomes" id="UP000191285"/>
    </source>
</evidence>
<proteinExistence type="predicted"/>
<gene>
    <name evidence="1" type="ORF">PENSTE_c027G09831</name>
</gene>
<evidence type="ECO:0000313" key="1">
    <source>
        <dbReference type="EMBL" id="OQE15664.1"/>
    </source>
</evidence>
<name>A0A1V6SPQ3_9EURO</name>
<dbReference type="AlphaFoldDB" id="A0A1V6SPQ3"/>
<dbReference type="Proteomes" id="UP000191285">
    <property type="component" value="Unassembled WGS sequence"/>
</dbReference>
<organism evidence="1 2">
    <name type="scientific">Penicillium steckii</name>
    <dbReference type="NCBI Taxonomy" id="303698"/>
    <lineage>
        <taxon>Eukaryota</taxon>
        <taxon>Fungi</taxon>
        <taxon>Dikarya</taxon>
        <taxon>Ascomycota</taxon>
        <taxon>Pezizomycotina</taxon>
        <taxon>Eurotiomycetes</taxon>
        <taxon>Eurotiomycetidae</taxon>
        <taxon>Eurotiales</taxon>
        <taxon>Aspergillaceae</taxon>
        <taxon>Penicillium</taxon>
    </lineage>
</organism>
<keyword evidence="2" id="KW-1185">Reference proteome</keyword>
<protein>
    <submittedName>
        <fullName evidence="1">Uncharacterized protein</fullName>
    </submittedName>
</protein>
<reference evidence="2" key="1">
    <citation type="journal article" date="2017" name="Nat. Microbiol.">
        <title>Global analysis of biosynthetic gene clusters reveals vast potential of secondary metabolite production in Penicillium species.</title>
        <authorList>
            <person name="Nielsen J.C."/>
            <person name="Grijseels S."/>
            <person name="Prigent S."/>
            <person name="Ji B."/>
            <person name="Dainat J."/>
            <person name="Nielsen K.F."/>
            <person name="Frisvad J.C."/>
            <person name="Workman M."/>
            <person name="Nielsen J."/>
        </authorList>
    </citation>
    <scope>NUCLEOTIDE SEQUENCE [LARGE SCALE GENOMIC DNA]</scope>
    <source>
        <strain evidence="2">IBT 24891</strain>
    </source>
</reference>